<proteinExistence type="predicted"/>
<reference evidence="2 3" key="1">
    <citation type="submission" date="2016-02" db="EMBL/GenBank/DDBJ databases">
        <title>Complete genome sequence and transcriptome regulation of the pentose utilising yeast Sugiyamaella lignohabitans.</title>
        <authorList>
            <person name="Bellasio M."/>
            <person name="Peymann A."/>
            <person name="Valli M."/>
            <person name="Sipitzky M."/>
            <person name="Graf A."/>
            <person name="Sauer M."/>
            <person name="Marx H."/>
            <person name="Mattanovich D."/>
        </authorList>
    </citation>
    <scope>NUCLEOTIDE SEQUENCE [LARGE SCALE GENOMIC DNA]</scope>
    <source>
        <strain evidence="2 3">CBS 10342</strain>
    </source>
</reference>
<evidence type="ECO:0000256" key="1">
    <source>
        <dbReference type="SAM" id="SignalP"/>
    </source>
</evidence>
<dbReference type="RefSeq" id="XP_018736184.1">
    <property type="nucleotide sequence ID" value="XM_018881736.1"/>
</dbReference>
<gene>
    <name evidence="2" type="ORF">AWJ20_4650</name>
</gene>
<organism evidence="2 3">
    <name type="scientific">Sugiyamaella lignohabitans</name>
    <dbReference type="NCBI Taxonomy" id="796027"/>
    <lineage>
        <taxon>Eukaryota</taxon>
        <taxon>Fungi</taxon>
        <taxon>Dikarya</taxon>
        <taxon>Ascomycota</taxon>
        <taxon>Saccharomycotina</taxon>
        <taxon>Dipodascomycetes</taxon>
        <taxon>Dipodascales</taxon>
        <taxon>Trichomonascaceae</taxon>
        <taxon>Sugiyamaella</taxon>
    </lineage>
</organism>
<accession>A0A161HKS3</accession>
<dbReference type="KEGG" id="slb:AWJ20_4650"/>
<dbReference type="GeneID" id="30036806"/>
<dbReference type="AlphaFoldDB" id="A0A161HKS3"/>
<dbReference type="EMBL" id="CP014502">
    <property type="protein sequence ID" value="ANB13707.1"/>
    <property type="molecule type" value="Genomic_DNA"/>
</dbReference>
<feature type="chain" id="PRO_5007823344" evidence="1">
    <location>
        <begin position="20"/>
        <end position="182"/>
    </location>
</feature>
<dbReference type="Proteomes" id="UP000189580">
    <property type="component" value="Chromosome d"/>
</dbReference>
<evidence type="ECO:0000313" key="2">
    <source>
        <dbReference type="EMBL" id="ANB13707.1"/>
    </source>
</evidence>
<evidence type="ECO:0000313" key="3">
    <source>
        <dbReference type="Proteomes" id="UP000189580"/>
    </source>
</evidence>
<keyword evidence="1" id="KW-0732">Signal</keyword>
<name>A0A161HKS3_9ASCO</name>
<feature type="signal peptide" evidence="1">
    <location>
        <begin position="1"/>
        <end position="19"/>
    </location>
</feature>
<sequence length="182" mass="19967">MKFSTIAIATVSAATVVNASYSYSPQVNDFLNKIDIAKAQVYDQAGSLRDDLIDSWSDSQLKEWLDAHSLYDVHTSATKDVKGYAASLKEQVLAHKDVLVEDIKSYQAAAAANAQPYIGKSKEFVADTGAKAGEVGAQAQVHAQTLLGHVQQHLYTQYENVKSYAWDLYKRATAYSKSKVDL</sequence>
<dbReference type="OrthoDB" id="2527403at2759"/>
<keyword evidence="3" id="KW-1185">Reference proteome</keyword>
<protein>
    <submittedName>
        <fullName evidence="2">Uncharacterized protein</fullName>
    </submittedName>
</protein>